<reference evidence="2" key="2">
    <citation type="journal article" date="2021" name="Genome Biol. Evol.">
        <title>Developing a high-quality reference genome for a parasitic bivalve with doubly uniparental inheritance (Bivalvia: Unionida).</title>
        <authorList>
            <person name="Smith C.H."/>
        </authorList>
    </citation>
    <scope>NUCLEOTIDE SEQUENCE</scope>
    <source>
        <strain evidence="2">CHS0354</strain>
        <tissue evidence="2">Mantle</tissue>
    </source>
</reference>
<feature type="compositionally biased region" description="Polar residues" evidence="1">
    <location>
        <begin position="43"/>
        <end position="59"/>
    </location>
</feature>
<dbReference type="EMBL" id="JAEAOA010001900">
    <property type="protein sequence ID" value="KAK3584547.1"/>
    <property type="molecule type" value="Genomic_DNA"/>
</dbReference>
<reference evidence="2" key="3">
    <citation type="submission" date="2023-05" db="EMBL/GenBank/DDBJ databases">
        <authorList>
            <person name="Smith C.H."/>
        </authorList>
    </citation>
    <scope>NUCLEOTIDE SEQUENCE</scope>
    <source>
        <strain evidence="2">CHS0354</strain>
        <tissue evidence="2">Mantle</tissue>
    </source>
</reference>
<feature type="region of interest" description="Disordered" evidence="1">
    <location>
        <begin position="119"/>
        <end position="154"/>
    </location>
</feature>
<comment type="caution">
    <text evidence="2">The sequence shown here is derived from an EMBL/GenBank/DDBJ whole genome shotgun (WGS) entry which is preliminary data.</text>
</comment>
<protein>
    <submittedName>
        <fullName evidence="2">Uncharacterized protein</fullName>
    </submittedName>
</protein>
<evidence type="ECO:0000313" key="2">
    <source>
        <dbReference type="EMBL" id="KAK3584547.1"/>
    </source>
</evidence>
<evidence type="ECO:0000256" key="1">
    <source>
        <dbReference type="SAM" id="MobiDB-lite"/>
    </source>
</evidence>
<proteinExistence type="predicted"/>
<name>A0AAE0S3E7_9BIVA</name>
<dbReference type="Proteomes" id="UP001195483">
    <property type="component" value="Unassembled WGS sequence"/>
</dbReference>
<evidence type="ECO:0000313" key="3">
    <source>
        <dbReference type="Proteomes" id="UP001195483"/>
    </source>
</evidence>
<feature type="compositionally biased region" description="Polar residues" evidence="1">
    <location>
        <begin position="138"/>
        <end position="154"/>
    </location>
</feature>
<gene>
    <name evidence="2" type="ORF">CHS0354_031954</name>
</gene>
<sequence>MSIGLKRRITDANKYLSMGHIQTQKRQTHNSRQIGTKNGLYLKSNSSSANFPTTNNKQNPMKPKRSNLQTVITQNQQTVSKTSTPKTPSKASNQHSQGIYHAIPHTKCTPIIIRTEGHNAAKISPQKVNSTKPKKGVNKTSTPKTPSKASNQHSQGIYHAIPHTKCTPIIIRTEGHNAAKISPQTVLCEHKKQTYDSAP</sequence>
<reference evidence="2" key="1">
    <citation type="journal article" date="2021" name="Genome Biol. Evol.">
        <title>A High-Quality Reference Genome for a Parasitic Bivalve with Doubly Uniparental Inheritance (Bivalvia: Unionida).</title>
        <authorList>
            <person name="Smith C.H."/>
        </authorList>
    </citation>
    <scope>NUCLEOTIDE SEQUENCE</scope>
    <source>
        <strain evidence="2">CHS0354</strain>
    </source>
</reference>
<feature type="compositionally biased region" description="Low complexity" evidence="1">
    <location>
        <begin position="80"/>
        <end position="90"/>
    </location>
</feature>
<keyword evidence="3" id="KW-1185">Reference proteome</keyword>
<organism evidence="2 3">
    <name type="scientific">Potamilus streckersoni</name>
    <dbReference type="NCBI Taxonomy" id="2493646"/>
    <lineage>
        <taxon>Eukaryota</taxon>
        <taxon>Metazoa</taxon>
        <taxon>Spiralia</taxon>
        <taxon>Lophotrochozoa</taxon>
        <taxon>Mollusca</taxon>
        <taxon>Bivalvia</taxon>
        <taxon>Autobranchia</taxon>
        <taxon>Heteroconchia</taxon>
        <taxon>Palaeoheterodonta</taxon>
        <taxon>Unionida</taxon>
        <taxon>Unionoidea</taxon>
        <taxon>Unionidae</taxon>
        <taxon>Ambleminae</taxon>
        <taxon>Lampsilini</taxon>
        <taxon>Potamilus</taxon>
    </lineage>
</organism>
<accession>A0AAE0S3E7</accession>
<feature type="compositionally biased region" description="Polar residues" evidence="1">
    <location>
        <begin position="66"/>
        <end position="79"/>
    </location>
</feature>
<feature type="region of interest" description="Disordered" evidence="1">
    <location>
        <begin position="39"/>
        <end position="102"/>
    </location>
</feature>
<dbReference type="AlphaFoldDB" id="A0AAE0S3E7"/>